<dbReference type="Proteomes" id="UP000324222">
    <property type="component" value="Unassembled WGS sequence"/>
</dbReference>
<reference evidence="2 3" key="1">
    <citation type="submission" date="2019-05" db="EMBL/GenBank/DDBJ databases">
        <title>Another draft genome of Portunus trituberculatus and its Hox gene families provides insights of decapod evolution.</title>
        <authorList>
            <person name="Jeong J.-H."/>
            <person name="Song I."/>
            <person name="Kim S."/>
            <person name="Choi T."/>
            <person name="Kim D."/>
            <person name="Ryu S."/>
            <person name="Kim W."/>
        </authorList>
    </citation>
    <scope>NUCLEOTIDE SEQUENCE [LARGE SCALE GENOMIC DNA]</scope>
    <source>
        <tissue evidence="2">Muscle</tissue>
    </source>
</reference>
<protein>
    <submittedName>
        <fullName evidence="2">Uncharacterized protein</fullName>
    </submittedName>
</protein>
<accession>A0A5B7IZX0</accession>
<comment type="caution">
    <text evidence="2">The sequence shown here is derived from an EMBL/GenBank/DDBJ whole genome shotgun (WGS) entry which is preliminary data.</text>
</comment>
<dbReference type="AlphaFoldDB" id="A0A5B7IZX0"/>
<keyword evidence="3" id="KW-1185">Reference proteome</keyword>
<evidence type="ECO:0000256" key="1">
    <source>
        <dbReference type="SAM" id="Phobius"/>
    </source>
</evidence>
<feature type="transmembrane region" description="Helical" evidence="1">
    <location>
        <begin position="26"/>
        <end position="49"/>
    </location>
</feature>
<evidence type="ECO:0000313" key="2">
    <source>
        <dbReference type="EMBL" id="MPC89462.1"/>
    </source>
</evidence>
<proteinExistence type="predicted"/>
<dbReference type="EMBL" id="VSRR010081093">
    <property type="protein sequence ID" value="MPC89462.1"/>
    <property type="molecule type" value="Genomic_DNA"/>
</dbReference>
<keyword evidence="1" id="KW-0812">Transmembrane</keyword>
<name>A0A5B7IZX0_PORTR</name>
<keyword evidence="1" id="KW-1133">Transmembrane helix</keyword>
<gene>
    <name evidence="2" type="ORF">E2C01_084412</name>
</gene>
<keyword evidence="1" id="KW-0472">Membrane</keyword>
<sequence>MFRLNSCIGGGSFPITGLATEFNVELLVFVLSCFSFFLAGTQMEILYVAGNSVDFYSLM</sequence>
<organism evidence="2 3">
    <name type="scientific">Portunus trituberculatus</name>
    <name type="common">Swimming crab</name>
    <name type="synonym">Neptunus trituberculatus</name>
    <dbReference type="NCBI Taxonomy" id="210409"/>
    <lineage>
        <taxon>Eukaryota</taxon>
        <taxon>Metazoa</taxon>
        <taxon>Ecdysozoa</taxon>
        <taxon>Arthropoda</taxon>
        <taxon>Crustacea</taxon>
        <taxon>Multicrustacea</taxon>
        <taxon>Malacostraca</taxon>
        <taxon>Eumalacostraca</taxon>
        <taxon>Eucarida</taxon>
        <taxon>Decapoda</taxon>
        <taxon>Pleocyemata</taxon>
        <taxon>Brachyura</taxon>
        <taxon>Eubrachyura</taxon>
        <taxon>Portunoidea</taxon>
        <taxon>Portunidae</taxon>
        <taxon>Portuninae</taxon>
        <taxon>Portunus</taxon>
    </lineage>
</organism>
<evidence type="ECO:0000313" key="3">
    <source>
        <dbReference type="Proteomes" id="UP000324222"/>
    </source>
</evidence>